<dbReference type="PATRIC" id="fig|889378.3.peg.538"/>
<feature type="coiled-coil region" evidence="1">
    <location>
        <begin position="428"/>
        <end position="496"/>
    </location>
</feature>
<evidence type="ECO:0000313" key="3">
    <source>
        <dbReference type="EMBL" id="AFG36630.1"/>
    </source>
</evidence>
<reference evidence="4" key="1">
    <citation type="journal article" date="2013" name="Stand. Genomic Sci.">
        <title>Complete genome sequence of the halophilic bacterium Spirochaeta africana type strain (Z-7692(T)) from the alkaline Lake Magadi in the East African Rift.</title>
        <authorList>
            <person name="Liolos K."/>
            <person name="Abt B."/>
            <person name="Scheuner C."/>
            <person name="Teshima H."/>
            <person name="Held B."/>
            <person name="Lapidus A."/>
            <person name="Nolan M."/>
            <person name="Lucas S."/>
            <person name="Deshpande S."/>
            <person name="Cheng J.F."/>
            <person name="Tapia R."/>
            <person name="Goodwin L.A."/>
            <person name="Pitluck S."/>
            <person name="Pagani I."/>
            <person name="Ivanova N."/>
            <person name="Mavromatis K."/>
            <person name="Mikhailova N."/>
            <person name="Huntemann M."/>
            <person name="Pati A."/>
            <person name="Chen A."/>
            <person name="Palaniappan K."/>
            <person name="Land M."/>
            <person name="Rohde M."/>
            <person name="Tindall B.J."/>
            <person name="Detter J.C."/>
            <person name="Goker M."/>
            <person name="Bristow J."/>
            <person name="Eisen J.A."/>
            <person name="Markowitz V."/>
            <person name="Hugenholtz P."/>
            <person name="Woyke T."/>
            <person name="Klenk H.P."/>
            <person name="Kyrpides N.C."/>
        </authorList>
    </citation>
    <scope>NUCLEOTIDE SEQUENCE</scope>
    <source>
        <strain evidence="4">ATCC 700263 / DSM 8902 / Z-7692</strain>
    </source>
</reference>
<dbReference type="eggNOG" id="COG1315">
    <property type="taxonomic scope" value="Bacteria"/>
</dbReference>
<dbReference type="InterPro" id="IPR005646">
    <property type="entry name" value="FapA"/>
</dbReference>
<dbReference type="AlphaFoldDB" id="H9UGI7"/>
<dbReference type="PANTHER" id="PTHR38032:SF1">
    <property type="entry name" value="RNA-BINDING PROTEIN KHPB N-TERMINAL DOMAIN-CONTAINING PROTEIN"/>
    <property type="match status" value="1"/>
</dbReference>
<dbReference type="EMBL" id="CP003282">
    <property type="protein sequence ID" value="AFG36630.1"/>
    <property type="molecule type" value="Genomic_DNA"/>
</dbReference>
<dbReference type="RefSeq" id="WP_014454627.1">
    <property type="nucleotide sequence ID" value="NC_017098.1"/>
</dbReference>
<dbReference type="InterPro" id="IPR046865">
    <property type="entry name" value="FapA_b_solenoid"/>
</dbReference>
<dbReference type="KEGG" id="sfc:Spiaf_0527"/>
<name>H9UGI7_SPIAZ</name>
<dbReference type="Pfam" id="PF20250">
    <property type="entry name" value="FapA_N"/>
    <property type="match status" value="1"/>
</dbReference>
<keyword evidence="4" id="KW-1185">Reference proteome</keyword>
<dbReference type="GO" id="GO:0016787">
    <property type="term" value="F:hydrolase activity"/>
    <property type="evidence" value="ECO:0007669"/>
    <property type="project" value="UniProtKB-KW"/>
</dbReference>
<feature type="domain" description="Flagellar Assembly Protein A N-terminal region" evidence="2">
    <location>
        <begin position="90"/>
        <end position="258"/>
    </location>
</feature>
<dbReference type="PANTHER" id="PTHR38032">
    <property type="entry name" value="POLYMERASE-RELATED"/>
    <property type="match status" value="1"/>
</dbReference>
<keyword evidence="1" id="KW-0175">Coiled coil</keyword>
<protein>
    <submittedName>
        <fullName evidence="3">Putative polymerase with PALM domain, HD hydrolase domain and Zn ribbon</fullName>
    </submittedName>
</protein>
<dbReference type="InterPro" id="IPR046866">
    <property type="entry name" value="FapA_N"/>
</dbReference>
<evidence type="ECO:0000313" key="4">
    <source>
        <dbReference type="Proteomes" id="UP000007383"/>
    </source>
</evidence>
<evidence type="ECO:0000259" key="2">
    <source>
        <dbReference type="Pfam" id="PF20250"/>
    </source>
</evidence>
<dbReference type="Proteomes" id="UP000007383">
    <property type="component" value="Chromosome"/>
</dbReference>
<organism evidence="3 4">
    <name type="scientific">Spirochaeta africana (strain ATCC 700263 / DSM 8902 / Z-7692)</name>
    <dbReference type="NCBI Taxonomy" id="889378"/>
    <lineage>
        <taxon>Bacteria</taxon>
        <taxon>Pseudomonadati</taxon>
        <taxon>Spirochaetota</taxon>
        <taxon>Spirochaetia</taxon>
        <taxon>Spirochaetales</taxon>
        <taxon>Spirochaetaceae</taxon>
        <taxon>Spirochaeta</taxon>
    </lineage>
</organism>
<gene>
    <name evidence="3" type="ordered locus">Spiaf_0527</name>
</gene>
<dbReference type="Pfam" id="PF03961">
    <property type="entry name" value="FapA"/>
    <property type="match status" value="1"/>
</dbReference>
<dbReference type="STRING" id="889378.Spiaf_0527"/>
<dbReference type="HOGENOM" id="CLU_026157_1_0_12"/>
<sequence length="558" mass="61841">MSRKHRETEPRSPKRFFQVFYQHGWVCLVVDPAHRSELYPEDILNRMRLLEMPAVERSLLQERIRDADGHAHRLIAWPEGARLEAVIETGIAEDEMSATLHITPPLKGAAPPTAEDLSRRLLDAGITAGIDTTRLEQIAADRLFGSTHTVARGTEPVFGSAHRIQYHFATDRGRPYLEMDFGRINLKELNFIEMVYTDQLLAELLPPIEPVDGRTVTGETIPAEKDDRNISLQPGPNTCLSEDRTQLRAACDGNVRLDGELVTVEPVVTVRNVDYATGNIHFDGSVVVEGGVADGFEIEAGGDIQIAHGVGRARLKAGRSILLQSGMNGNGSGSLHSQGDLFAKYLECCEVQCGGNLLLEEAIMHSSVQVQGHCLLNGRRAEIIGGDLVAGGCCWCKKLGNLNESPTSVTIGIPPDLVLEYRDTTAALRSRQEQLDEIRIKQQQLEQAVSSGLQNQRIELARTQLQEQADELNTAVAALRDRLPVLREQLESARRSMLVVEDSIYPAVSVWFGRQEYRAPDTGARKTILQFRGGKIRESGYDLRNKPRIDFSPEPQPE</sequence>
<evidence type="ECO:0000256" key="1">
    <source>
        <dbReference type="SAM" id="Coils"/>
    </source>
</evidence>
<keyword evidence="3" id="KW-0378">Hydrolase</keyword>
<accession>H9UGI7</accession>
<proteinExistence type="predicted"/>